<protein>
    <submittedName>
        <fullName evidence="2">VOC family protein</fullName>
    </submittedName>
</protein>
<dbReference type="PANTHER" id="PTHR33993">
    <property type="entry name" value="GLYOXALASE-RELATED"/>
    <property type="match status" value="1"/>
</dbReference>
<dbReference type="InterPro" id="IPR052164">
    <property type="entry name" value="Anthracycline_SecMetBiosynth"/>
</dbReference>
<dbReference type="CDD" id="cd07247">
    <property type="entry name" value="SgaA_N_like"/>
    <property type="match status" value="1"/>
</dbReference>
<dbReference type="Gene3D" id="3.10.180.10">
    <property type="entry name" value="2,3-Dihydroxybiphenyl 1,2-Dioxygenase, domain 1"/>
    <property type="match status" value="1"/>
</dbReference>
<dbReference type="SUPFAM" id="SSF54593">
    <property type="entry name" value="Glyoxalase/Bleomycin resistance protein/Dihydroxybiphenyl dioxygenase"/>
    <property type="match status" value="1"/>
</dbReference>
<accession>A0A368L728</accession>
<proteinExistence type="predicted"/>
<keyword evidence="3" id="KW-1185">Reference proteome</keyword>
<gene>
    <name evidence="2" type="ORF">DU000_01610</name>
</gene>
<dbReference type="RefSeq" id="WP_114401604.1">
    <property type="nucleotide sequence ID" value="NZ_QPGB01000001.1"/>
</dbReference>
<evidence type="ECO:0000259" key="1">
    <source>
        <dbReference type="PROSITE" id="PS51819"/>
    </source>
</evidence>
<dbReference type="InterPro" id="IPR037523">
    <property type="entry name" value="VOC_core"/>
</dbReference>
<evidence type="ECO:0000313" key="2">
    <source>
        <dbReference type="EMBL" id="RCS59453.1"/>
    </source>
</evidence>
<organism evidence="2 3">
    <name type="scientific">Parvibium lacunae</name>
    <dbReference type="NCBI Taxonomy" id="1888893"/>
    <lineage>
        <taxon>Bacteria</taxon>
        <taxon>Pseudomonadati</taxon>
        <taxon>Pseudomonadota</taxon>
        <taxon>Betaproteobacteria</taxon>
        <taxon>Burkholderiales</taxon>
        <taxon>Alcaligenaceae</taxon>
        <taxon>Parvibium</taxon>
    </lineage>
</organism>
<dbReference type="Pfam" id="PF00903">
    <property type="entry name" value="Glyoxalase"/>
    <property type="match status" value="1"/>
</dbReference>
<dbReference type="EMBL" id="QPGB01000001">
    <property type="protein sequence ID" value="RCS59453.1"/>
    <property type="molecule type" value="Genomic_DNA"/>
</dbReference>
<dbReference type="InterPro" id="IPR004360">
    <property type="entry name" value="Glyas_Fos-R_dOase_dom"/>
</dbReference>
<sequence>MSNQRLLNWFEIPVTDLTRATQFYQQLLDTTLRSETCGPAQLAVFEYAEPNTGGCLYYHPEHQPQHSQSAGGVLIYLNCAAGIDSVLARLENLGGAILTPKTTLPDNMGYFAVMRDSEGNAVGLHSAT</sequence>
<dbReference type="AlphaFoldDB" id="A0A368L728"/>
<dbReference type="OrthoDB" id="8776491at2"/>
<feature type="domain" description="VOC" evidence="1">
    <location>
        <begin position="6"/>
        <end position="127"/>
    </location>
</feature>
<evidence type="ECO:0000313" key="3">
    <source>
        <dbReference type="Proteomes" id="UP000252357"/>
    </source>
</evidence>
<comment type="caution">
    <text evidence="2">The sequence shown here is derived from an EMBL/GenBank/DDBJ whole genome shotgun (WGS) entry which is preliminary data.</text>
</comment>
<reference evidence="2 3" key="1">
    <citation type="journal article" date="2018" name="Int. J. Syst. Evol. Microbiol.">
        <title>Parvibium lacunae gen. nov., sp. nov., a new member of the family Alcaligenaceae isolated from a freshwater pond.</title>
        <authorList>
            <person name="Chen W.M."/>
            <person name="Xie P.B."/>
            <person name="Hsu M.Y."/>
            <person name="Sheu S.Y."/>
        </authorList>
    </citation>
    <scope>NUCLEOTIDE SEQUENCE [LARGE SCALE GENOMIC DNA]</scope>
    <source>
        <strain evidence="2 3">KMB9</strain>
    </source>
</reference>
<dbReference type="Proteomes" id="UP000252357">
    <property type="component" value="Unassembled WGS sequence"/>
</dbReference>
<dbReference type="InterPro" id="IPR029068">
    <property type="entry name" value="Glyas_Bleomycin-R_OHBP_Dase"/>
</dbReference>
<name>A0A368L728_9BURK</name>
<dbReference type="PANTHER" id="PTHR33993:SF2">
    <property type="entry name" value="VOC DOMAIN-CONTAINING PROTEIN"/>
    <property type="match status" value="1"/>
</dbReference>
<dbReference type="PROSITE" id="PS51819">
    <property type="entry name" value="VOC"/>
    <property type="match status" value="1"/>
</dbReference>